<dbReference type="InterPro" id="IPR007492">
    <property type="entry name" value="LytTR_DNA-bd_dom"/>
</dbReference>
<dbReference type="PROSITE" id="PS50930">
    <property type="entry name" value="HTH_LYTTR"/>
    <property type="match status" value="1"/>
</dbReference>
<evidence type="ECO:0000313" key="4">
    <source>
        <dbReference type="EMBL" id="MBK9716730.1"/>
    </source>
</evidence>
<dbReference type="Pfam" id="PF00072">
    <property type="entry name" value="Response_reg"/>
    <property type="match status" value="1"/>
</dbReference>
<evidence type="ECO:0000259" key="2">
    <source>
        <dbReference type="PROSITE" id="PS50110"/>
    </source>
</evidence>
<dbReference type="SMART" id="SM00850">
    <property type="entry name" value="LytTR"/>
    <property type="match status" value="1"/>
</dbReference>
<dbReference type="InterPro" id="IPR051271">
    <property type="entry name" value="2C-system_Tx_regulators"/>
</dbReference>
<dbReference type="SUPFAM" id="SSF52172">
    <property type="entry name" value="CheY-like"/>
    <property type="match status" value="1"/>
</dbReference>
<dbReference type="EMBL" id="JADKFW010000004">
    <property type="protein sequence ID" value="MBK9716730.1"/>
    <property type="molecule type" value="Genomic_DNA"/>
</dbReference>
<dbReference type="Gene3D" id="3.40.50.2300">
    <property type="match status" value="1"/>
</dbReference>
<dbReference type="InterPro" id="IPR001789">
    <property type="entry name" value="Sig_transdc_resp-reg_receiver"/>
</dbReference>
<evidence type="ECO:0000256" key="1">
    <source>
        <dbReference type="PROSITE-ProRule" id="PRU00169"/>
    </source>
</evidence>
<keyword evidence="1" id="KW-0597">Phosphoprotein</keyword>
<proteinExistence type="predicted"/>
<organism evidence="4 5">
    <name type="scientific">Candidatus Defluviibacterium haderslevense</name>
    <dbReference type="NCBI Taxonomy" id="2981993"/>
    <lineage>
        <taxon>Bacteria</taxon>
        <taxon>Pseudomonadati</taxon>
        <taxon>Bacteroidota</taxon>
        <taxon>Saprospiria</taxon>
        <taxon>Saprospirales</taxon>
        <taxon>Saprospiraceae</taxon>
        <taxon>Candidatus Defluviibacterium</taxon>
    </lineage>
</organism>
<dbReference type="InterPro" id="IPR011006">
    <property type="entry name" value="CheY-like_superfamily"/>
</dbReference>
<dbReference type="GO" id="GO:0003677">
    <property type="term" value="F:DNA binding"/>
    <property type="evidence" value="ECO:0007669"/>
    <property type="project" value="InterPro"/>
</dbReference>
<dbReference type="PANTHER" id="PTHR45526:SF1">
    <property type="entry name" value="TRANSCRIPTIONAL REGULATORY PROTEIN DCUR-RELATED"/>
    <property type="match status" value="1"/>
</dbReference>
<dbReference type="AlphaFoldDB" id="A0A9D7S6E8"/>
<evidence type="ECO:0000259" key="3">
    <source>
        <dbReference type="PROSITE" id="PS50930"/>
    </source>
</evidence>
<evidence type="ECO:0000313" key="5">
    <source>
        <dbReference type="Proteomes" id="UP000808349"/>
    </source>
</evidence>
<dbReference type="PROSITE" id="PS50110">
    <property type="entry name" value="RESPONSE_REGULATORY"/>
    <property type="match status" value="1"/>
</dbReference>
<dbReference type="GO" id="GO:0000156">
    <property type="term" value="F:phosphorelay response regulator activity"/>
    <property type="evidence" value="ECO:0007669"/>
    <property type="project" value="TreeGrafter"/>
</dbReference>
<feature type="domain" description="HTH LytTR-type" evidence="3">
    <location>
        <begin position="147"/>
        <end position="239"/>
    </location>
</feature>
<name>A0A9D7S6E8_9BACT</name>
<accession>A0A9D7S6E8</accession>
<sequence>MKKLRCYLVDDEEMVLKALKNIINRQFESLEIVGMATSVAEAEKGIRLTNPDVVFLDIVMPVESGFELIKRFEVINFEIVFITSHAEYAIQAFQNLALAYLLKPVSFSEFKKMLITLHERIELKEKSRLYEALIDNINSKNEIDQKIAIFVNNQFLFIRIGDIIRIEGWNRYSKIIVNNNKSYLSSYNIGKYSKLLLKHQFFLSHRSHLINLNYVESLKSEFEIRMSDKSIALLSTRRKPEFLDFLKVNNS</sequence>
<dbReference type="Pfam" id="PF04397">
    <property type="entry name" value="LytTR"/>
    <property type="match status" value="1"/>
</dbReference>
<comment type="caution">
    <text evidence="4">The sequence shown here is derived from an EMBL/GenBank/DDBJ whole genome shotgun (WGS) entry which is preliminary data.</text>
</comment>
<reference evidence="4 5" key="1">
    <citation type="submission" date="2020-10" db="EMBL/GenBank/DDBJ databases">
        <title>Connecting structure to function with the recovery of over 1000 high-quality activated sludge metagenome-assembled genomes encoding full-length rRNA genes using long-read sequencing.</title>
        <authorList>
            <person name="Singleton C.M."/>
            <person name="Petriglieri F."/>
            <person name="Kristensen J.M."/>
            <person name="Kirkegaard R.H."/>
            <person name="Michaelsen T.Y."/>
            <person name="Andersen M.H."/>
            <person name="Karst S.M."/>
            <person name="Dueholm M.S."/>
            <person name="Nielsen P.H."/>
            <person name="Albertsen M."/>
        </authorList>
    </citation>
    <scope>NUCLEOTIDE SEQUENCE [LARGE SCALE GENOMIC DNA]</scope>
    <source>
        <strain evidence="4">Ribe_18-Q3-R11-54_BAT3C.373</strain>
    </source>
</reference>
<feature type="modified residue" description="4-aspartylphosphate" evidence="1">
    <location>
        <position position="57"/>
    </location>
</feature>
<dbReference type="PANTHER" id="PTHR45526">
    <property type="entry name" value="TRANSCRIPTIONAL REGULATORY PROTEIN DPIA"/>
    <property type="match status" value="1"/>
</dbReference>
<gene>
    <name evidence="4" type="ORF">IPO85_04295</name>
</gene>
<dbReference type="Proteomes" id="UP000808349">
    <property type="component" value="Unassembled WGS sequence"/>
</dbReference>
<dbReference type="SMART" id="SM00448">
    <property type="entry name" value="REC"/>
    <property type="match status" value="1"/>
</dbReference>
<feature type="domain" description="Response regulatory" evidence="2">
    <location>
        <begin position="5"/>
        <end position="118"/>
    </location>
</feature>
<dbReference type="Gene3D" id="2.40.50.1020">
    <property type="entry name" value="LytTr DNA-binding domain"/>
    <property type="match status" value="1"/>
</dbReference>
<protein>
    <submittedName>
        <fullName evidence="4">Response regulator transcription factor</fullName>
    </submittedName>
</protein>